<dbReference type="GO" id="GO:0000287">
    <property type="term" value="F:magnesium ion binding"/>
    <property type="evidence" value="ECO:0007669"/>
    <property type="project" value="TreeGrafter"/>
</dbReference>
<dbReference type="SFLD" id="SFLDS00003">
    <property type="entry name" value="Haloacid_Dehalogenase"/>
    <property type="match status" value="1"/>
</dbReference>
<dbReference type="SUPFAM" id="SSF56784">
    <property type="entry name" value="HAD-like"/>
    <property type="match status" value="1"/>
</dbReference>
<dbReference type="Gene3D" id="3.40.50.1000">
    <property type="entry name" value="HAD superfamily/HAD-like"/>
    <property type="match status" value="1"/>
</dbReference>
<sequence>MIEHDTPDPSRLRFIAMDMDGTILDDGYQLSAHVAQTLRALQNKGKKLIIATGRIYASAHEFLQGAFEPDGFVCTNGADIYGPNGVRIASHHIPAEAMPALIDASRRHSALVCCYIGDNWIYERYSDMVAFYEQRSGMKGIQRSFDSLSGEDILKFLAIGPHEELLAIREKIAQKASRLLETVFSHSTMLEIMAGGVSKRRGLEECLEYFGGTMEETIAFGDAENDLEMLKAVGVGVAMGNAHASIQAEVPHVTESVDEDGVARFLERLFGI</sequence>
<protein>
    <recommendedName>
        <fullName evidence="2">Cof-like hydrolase</fullName>
    </recommendedName>
</protein>
<evidence type="ECO:0000313" key="1">
    <source>
        <dbReference type="EMBL" id="SLM15209.1"/>
    </source>
</evidence>
<dbReference type="SFLD" id="SFLDG01144">
    <property type="entry name" value="C2.B.4:_PGP_Like"/>
    <property type="match status" value="1"/>
</dbReference>
<name>A0A3P3XL22_9SPIR</name>
<dbReference type="InterPro" id="IPR036412">
    <property type="entry name" value="HAD-like_sf"/>
</dbReference>
<dbReference type="InterPro" id="IPR023214">
    <property type="entry name" value="HAD_sf"/>
</dbReference>
<dbReference type="SFLD" id="SFLDG01140">
    <property type="entry name" value="C2.B:_Phosphomannomutase_and_P"/>
    <property type="match status" value="1"/>
</dbReference>
<dbReference type="InterPro" id="IPR006379">
    <property type="entry name" value="HAD-SF_hydro_IIB"/>
</dbReference>
<dbReference type="GO" id="GO:0016791">
    <property type="term" value="F:phosphatase activity"/>
    <property type="evidence" value="ECO:0007669"/>
    <property type="project" value="TreeGrafter"/>
</dbReference>
<reference evidence="1" key="1">
    <citation type="submission" date="2017-02" db="EMBL/GenBank/DDBJ databases">
        <authorList>
            <person name="Regsiter A."/>
            <person name="William W."/>
        </authorList>
    </citation>
    <scope>NUCLEOTIDE SEQUENCE</scope>
    <source>
        <strain evidence="1">Bib</strain>
    </source>
</reference>
<dbReference type="InterPro" id="IPR000150">
    <property type="entry name" value="Cof"/>
</dbReference>
<dbReference type="Pfam" id="PF08282">
    <property type="entry name" value="Hydrolase_3"/>
    <property type="match status" value="1"/>
</dbReference>
<dbReference type="AlphaFoldDB" id="A0A3P3XL22"/>
<organism evidence="1">
    <name type="scientific">uncultured spirochete</name>
    <dbReference type="NCBI Taxonomy" id="156406"/>
    <lineage>
        <taxon>Bacteria</taxon>
        <taxon>Pseudomonadati</taxon>
        <taxon>Spirochaetota</taxon>
        <taxon>Spirochaetia</taxon>
        <taxon>Spirochaetales</taxon>
        <taxon>environmental samples</taxon>
    </lineage>
</organism>
<accession>A0A3P3XL22</accession>
<dbReference type="PROSITE" id="PS01229">
    <property type="entry name" value="COF_2"/>
    <property type="match status" value="1"/>
</dbReference>
<dbReference type="NCBIfam" id="TIGR00099">
    <property type="entry name" value="Cof-subfamily"/>
    <property type="match status" value="1"/>
</dbReference>
<evidence type="ECO:0008006" key="2">
    <source>
        <dbReference type="Google" id="ProtNLM"/>
    </source>
</evidence>
<gene>
    <name evidence="1" type="ORF">SPIROBIBN47_400017</name>
</gene>
<dbReference type="PANTHER" id="PTHR10000:SF8">
    <property type="entry name" value="HAD SUPERFAMILY HYDROLASE-LIKE, TYPE 3"/>
    <property type="match status" value="1"/>
</dbReference>
<dbReference type="PANTHER" id="PTHR10000">
    <property type="entry name" value="PHOSPHOSERINE PHOSPHATASE"/>
    <property type="match status" value="1"/>
</dbReference>
<dbReference type="EMBL" id="FWDM01000035">
    <property type="protein sequence ID" value="SLM15209.1"/>
    <property type="molecule type" value="Genomic_DNA"/>
</dbReference>
<dbReference type="Gene3D" id="3.30.1240.10">
    <property type="match status" value="1"/>
</dbReference>
<dbReference type="CDD" id="cd07516">
    <property type="entry name" value="HAD_Pase"/>
    <property type="match status" value="1"/>
</dbReference>
<dbReference type="GO" id="GO:0005829">
    <property type="term" value="C:cytosol"/>
    <property type="evidence" value="ECO:0007669"/>
    <property type="project" value="TreeGrafter"/>
</dbReference>
<proteinExistence type="predicted"/>
<dbReference type="NCBIfam" id="TIGR01484">
    <property type="entry name" value="HAD-SF-IIB"/>
    <property type="match status" value="1"/>
</dbReference>